<dbReference type="RefSeq" id="WP_236865127.1">
    <property type="nucleotide sequence ID" value="NZ_AP025225.1"/>
</dbReference>
<feature type="signal peptide" evidence="2">
    <location>
        <begin position="1"/>
        <end position="25"/>
    </location>
</feature>
<evidence type="ECO:0000313" key="4">
    <source>
        <dbReference type="Proteomes" id="UP001320209"/>
    </source>
</evidence>
<dbReference type="Proteomes" id="UP001320209">
    <property type="component" value="Chromosome"/>
</dbReference>
<protein>
    <recommendedName>
        <fullName evidence="5">Periplasmic protein</fullName>
    </recommendedName>
</protein>
<evidence type="ECO:0000256" key="1">
    <source>
        <dbReference type="SAM" id="Coils"/>
    </source>
</evidence>
<name>A0ABN6L238_9PROT</name>
<feature type="coiled-coil region" evidence="1">
    <location>
        <begin position="96"/>
        <end position="123"/>
    </location>
</feature>
<feature type="chain" id="PRO_5047277499" description="Periplasmic protein" evidence="2">
    <location>
        <begin position="26"/>
        <end position="266"/>
    </location>
</feature>
<proteinExistence type="predicted"/>
<gene>
    <name evidence="3" type="ORF">HYD_0320</name>
</gene>
<accession>A0ABN6L238</accession>
<keyword evidence="2" id="KW-0732">Signal</keyword>
<organism evidence="3 4">
    <name type="scientific">Candidatus Hydrogenosomobacter endosymbioticus</name>
    <dbReference type="NCBI Taxonomy" id="2558174"/>
    <lineage>
        <taxon>Bacteria</taxon>
        <taxon>Pseudomonadati</taxon>
        <taxon>Pseudomonadota</taxon>
        <taxon>Alphaproteobacteria</taxon>
        <taxon>Holosporales</taxon>
        <taxon>Holosporaceae</taxon>
        <taxon>Candidatus Hydrogenosomobacter</taxon>
    </lineage>
</organism>
<sequence length="266" mass="29979">MNKIISIIIPSLAISGIFSTSSIFAAGAYTFSKSERFKSPASNYSEFGNFSNNDELKAKFKPSAKSQKLASFARARRNQELILQGIDEKKIGNVLYADAMRMLNEKENKKSQEEQKMRKERSRLKISKGSMEILSKKGELTPEILKKLTEQMPEPESMLIEVKNPIKSSHPTKVKVPPLNLAQLNGPDYLRGPEIESNAQKSESSMIIEAPMANPQRLSLKELIHNASIMKANPRYTKQVNQAIERVLQKTAPRQQLKQPQAIDQH</sequence>
<keyword evidence="4" id="KW-1185">Reference proteome</keyword>
<evidence type="ECO:0000256" key="2">
    <source>
        <dbReference type="SAM" id="SignalP"/>
    </source>
</evidence>
<evidence type="ECO:0008006" key="5">
    <source>
        <dbReference type="Google" id="ProtNLM"/>
    </source>
</evidence>
<dbReference type="EMBL" id="AP025225">
    <property type="protein sequence ID" value="BDB95899.1"/>
    <property type="molecule type" value="Genomic_DNA"/>
</dbReference>
<reference evidence="3" key="1">
    <citation type="submission" date="2021-10" db="EMBL/GenBank/DDBJ databases">
        <title>Genome Sequence of The Candidatus Hydrogeosomobacter endosymbioticus, an Intracellular Bacterial Symbiont of the Anaerobic Ciliate GW7.</title>
        <authorList>
            <person name="Shiohama Y."/>
            <person name="Shinzato N."/>
        </authorList>
    </citation>
    <scope>NUCLEOTIDE SEQUENCE [LARGE SCALE GENOMIC DNA]</scope>
    <source>
        <strain evidence="3">200920</strain>
    </source>
</reference>
<evidence type="ECO:0000313" key="3">
    <source>
        <dbReference type="EMBL" id="BDB95899.1"/>
    </source>
</evidence>
<keyword evidence="1" id="KW-0175">Coiled coil</keyword>